<proteinExistence type="predicted"/>
<dbReference type="EMBL" id="OU893346">
    <property type="protein sequence ID" value="CAG9786461.1"/>
    <property type="molecule type" value="Genomic_DNA"/>
</dbReference>
<gene>
    <name evidence="1" type="ORF">DIATSA_LOCUS4411</name>
</gene>
<sequence>MCFRRQKLFEVVYKAVYGNFRVHMDQVLTELGYVPEGEKCANKHAANIFFGNYMEPDADPKIYDQHIKLTFLRGRVVRTPVSTPRFQVRILRHSIIRALATHLGI</sequence>
<name>A0A9N9WBM4_9NEOP</name>
<reference evidence="1" key="1">
    <citation type="submission" date="2021-12" db="EMBL/GenBank/DDBJ databases">
        <authorList>
            <person name="King R."/>
        </authorList>
    </citation>
    <scope>NUCLEOTIDE SEQUENCE</scope>
</reference>
<reference evidence="1" key="2">
    <citation type="submission" date="2022-10" db="EMBL/GenBank/DDBJ databases">
        <authorList>
            <consortium name="ENA_rothamsted_submissions"/>
            <consortium name="culmorum"/>
            <person name="King R."/>
        </authorList>
    </citation>
    <scope>NUCLEOTIDE SEQUENCE</scope>
</reference>
<organism evidence="1 2">
    <name type="scientific">Diatraea saccharalis</name>
    <name type="common">sugarcane borer</name>
    <dbReference type="NCBI Taxonomy" id="40085"/>
    <lineage>
        <taxon>Eukaryota</taxon>
        <taxon>Metazoa</taxon>
        <taxon>Ecdysozoa</taxon>
        <taxon>Arthropoda</taxon>
        <taxon>Hexapoda</taxon>
        <taxon>Insecta</taxon>
        <taxon>Pterygota</taxon>
        <taxon>Neoptera</taxon>
        <taxon>Endopterygota</taxon>
        <taxon>Lepidoptera</taxon>
        <taxon>Glossata</taxon>
        <taxon>Ditrysia</taxon>
        <taxon>Pyraloidea</taxon>
        <taxon>Crambidae</taxon>
        <taxon>Crambinae</taxon>
        <taxon>Diatraea</taxon>
    </lineage>
</organism>
<accession>A0A9N9WBM4</accession>
<keyword evidence="2" id="KW-1185">Reference proteome</keyword>
<dbReference type="OrthoDB" id="447173at2759"/>
<evidence type="ECO:0000313" key="2">
    <source>
        <dbReference type="Proteomes" id="UP001153714"/>
    </source>
</evidence>
<dbReference type="Proteomes" id="UP001153714">
    <property type="component" value="Chromosome 15"/>
</dbReference>
<dbReference type="AlphaFoldDB" id="A0A9N9WBM4"/>
<evidence type="ECO:0000313" key="1">
    <source>
        <dbReference type="EMBL" id="CAG9786461.1"/>
    </source>
</evidence>
<protein>
    <submittedName>
        <fullName evidence="1">Uncharacterized protein</fullName>
    </submittedName>
</protein>